<name>A0A0C3BNA1_SERVB</name>
<dbReference type="EMBL" id="KN824279">
    <property type="protein sequence ID" value="KIM32936.1"/>
    <property type="molecule type" value="Genomic_DNA"/>
</dbReference>
<evidence type="ECO:0000313" key="1">
    <source>
        <dbReference type="EMBL" id="KIM32936.1"/>
    </source>
</evidence>
<dbReference type="AlphaFoldDB" id="A0A0C3BNA1"/>
<evidence type="ECO:0000313" key="2">
    <source>
        <dbReference type="Proteomes" id="UP000054097"/>
    </source>
</evidence>
<dbReference type="HOGENOM" id="CLU_2514049_0_0_1"/>
<sequence length="85" mass="9814">MLHLTSPKSLFWSPLRHNRLSPATRAFGINRFRCSWNSHRAHIQISLFSVAFGCPLATFDLDPSRAARFQYTHCRSGYLYALLCK</sequence>
<proteinExistence type="predicted"/>
<accession>A0A0C3BNA1</accession>
<gene>
    <name evidence="1" type="ORF">M408DRAFT_189397</name>
</gene>
<reference evidence="1 2" key="1">
    <citation type="submission" date="2014-04" db="EMBL/GenBank/DDBJ databases">
        <authorList>
            <consortium name="DOE Joint Genome Institute"/>
            <person name="Kuo A."/>
            <person name="Zuccaro A."/>
            <person name="Kohler A."/>
            <person name="Nagy L.G."/>
            <person name="Floudas D."/>
            <person name="Copeland A."/>
            <person name="Barry K.W."/>
            <person name="Cichocki N."/>
            <person name="Veneault-Fourrey C."/>
            <person name="LaButti K."/>
            <person name="Lindquist E.A."/>
            <person name="Lipzen A."/>
            <person name="Lundell T."/>
            <person name="Morin E."/>
            <person name="Murat C."/>
            <person name="Sun H."/>
            <person name="Tunlid A."/>
            <person name="Henrissat B."/>
            <person name="Grigoriev I.V."/>
            <person name="Hibbett D.S."/>
            <person name="Martin F."/>
            <person name="Nordberg H.P."/>
            <person name="Cantor M.N."/>
            <person name="Hua S.X."/>
        </authorList>
    </citation>
    <scope>NUCLEOTIDE SEQUENCE [LARGE SCALE GENOMIC DNA]</scope>
    <source>
        <strain evidence="1 2">MAFF 305830</strain>
    </source>
</reference>
<reference evidence="2" key="2">
    <citation type="submission" date="2015-01" db="EMBL/GenBank/DDBJ databases">
        <title>Evolutionary Origins and Diversification of the Mycorrhizal Mutualists.</title>
        <authorList>
            <consortium name="DOE Joint Genome Institute"/>
            <consortium name="Mycorrhizal Genomics Consortium"/>
            <person name="Kohler A."/>
            <person name="Kuo A."/>
            <person name="Nagy L.G."/>
            <person name="Floudas D."/>
            <person name="Copeland A."/>
            <person name="Barry K.W."/>
            <person name="Cichocki N."/>
            <person name="Veneault-Fourrey C."/>
            <person name="LaButti K."/>
            <person name="Lindquist E.A."/>
            <person name="Lipzen A."/>
            <person name="Lundell T."/>
            <person name="Morin E."/>
            <person name="Murat C."/>
            <person name="Riley R."/>
            <person name="Ohm R."/>
            <person name="Sun H."/>
            <person name="Tunlid A."/>
            <person name="Henrissat B."/>
            <person name="Grigoriev I.V."/>
            <person name="Hibbett D.S."/>
            <person name="Martin F."/>
        </authorList>
    </citation>
    <scope>NUCLEOTIDE SEQUENCE [LARGE SCALE GENOMIC DNA]</scope>
    <source>
        <strain evidence="2">MAFF 305830</strain>
    </source>
</reference>
<keyword evidence="2" id="KW-1185">Reference proteome</keyword>
<protein>
    <submittedName>
        <fullName evidence="1">Uncharacterized protein</fullName>
    </submittedName>
</protein>
<organism evidence="1 2">
    <name type="scientific">Serendipita vermifera MAFF 305830</name>
    <dbReference type="NCBI Taxonomy" id="933852"/>
    <lineage>
        <taxon>Eukaryota</taxon>
        <taxon>Fungi</taxon>
        <taxon>Dikarya</taxon>
        <taxon>Basidiomycota</taxon>
        <taxon>Agaricomycotina</taxon>
        <taxon>Agaricomycetes</taxon>
        <taxon>Sebacinales</taxon>
        <taxon>Serendipitaceae</taxon>
        <taxon>Serendipita</taxon>
    </lineage>
</organism>
<dbReference type="Proteomes" id="UP000054097">
    <property type="component" value="Unassembled WGS sequence"/>
</dbReference>